<feature type="compositionally biased region" description="Basic residues" evidence="2">
    <location>
        <begin position="106"/>
        <end position="116"/>
    </location>
</feature>
<gene>
    <name evidence="5" type="primary">LOC106013283</name>
</gene>
<feature type="compositionally biased region" description="Basic and acidic residues" evidence="2">
    <location>
        <begin position="169"/>
        <end position="193"/>
    </location>
</feature>
<feature type="compositionally biased region" description="Polar residues" evidence="2">
    <location>
        <begin position="10"/>
        <end position="21"/>
    </location>
</feature>
<evidence type="ECO:0000256" key="2">
    <source>
        <dbReference type="SAM" id="MobiDB-lite"/>
    </source>
</evidence>
<feature type="compositionally biased region" description="Polar residues" evidence="2">
    <location>
        <begin position="766"/>
        <end position="775"/>
    </location>
</feature>
<keyword evidence="3" id="KW-0472">Membrane</keyword>
<feature type="compositionally biased region" description="Basic and acidic residues" evidence="2">
    <location>
        <begin position="201"/>
        <end position="238"/>
    </location>
</feature>
<organism evidence="4 5">
    <name type="scientific">Aplysia californica</name>
    <name type="common">California sea hare</name>
    <dbReference type="NCBI Taxonomy" id="6500"/>
    <lineage>
        <taxon>Eukaryota</taxon>
        <taxon>Metazoa</taxon>
        <taxon>Spiralia</taxon>
        <taxon>Lophotrochozoa</taxon>
        <taxon>Mollusca</taxon>
        <taxon>Gastropoda</taxon>
        <taxon>Heterobranchia</taxon>
        <taxon>Euthyneura</taxon>
        <taxon>Tectipleura</taxon>
        <taxon>Aplysiida</taxon>
        <taxon>Aplysioidea</taxon>
        <taxon>Aplysiidae</taxon>
        <taxon>Aplysia</taxon>
    </lineage>
</organism>
<feature type="compositionally biased region" description="Polar residues" evidence="2">
    <location>
        <begin position="715"/>
        <end position="731"/>
    </location>
</feature>
<protein>
    <submittedName>
        <fullName evidence="5">Uncharacterized protein LOC106013283</fullName>
    </submittedName>
</protein>
<feature type="compositionally biased region" description="Basic and acidic residues" evidence="2">
    <location>
        <begin position="880"/>
        <end position="892"/>
    </location>
</feature>
<dbReference type="SUPFAM" id="SSF90112">
    <property type="entry name" value="Neurotransmitter-gated ion-channel transmembrane pore"/>
    <property type="match status" value="1"/>
</dbReference>
<name>A0ABM1AAJ3_APLCA</name>
<feature type="compositionally biased region" description="Polar residues" evidence="2">
    <location>
        <begin position="458"/>
        <end position="468"/>
    </location>
</feature>
<dbReference type="InterPro" id="IPR036719">
    <property type="entry name" value="Neuro-gated_channel_TM_sf"/>
</dbReference>
<keyword evidence="4" id="KW-1185">Reference proteome</keyword>
<feature type="region of interest" description="Disordered" evidence="2">
    <location>
        <begin position="1"/>
        <end position="238"/>
    </location>
</feature>
<comment type="subcellular location">
    <subcellularLocation>
        <location evidence="1">Membrane</location>
        <topology evidence="1">Multi-pass membrane protein</topology>
    </subcellularLocation>
</comment>
<feature type="region of interest" description="Disordered" evidence="2">
    <location>
        <begin position="880"/>
        <end position="902"/>
    </location>
</feature>
<reference evidence="5" key="1">
    <citation type="submission" date="2025-08" db="UniProtKB">
        <authorList>
            <consortium name="RefSeq"/>
        </authorList>
    </citation>
    <scope>IDENTIFICATION</scope>
</reference>
<feature type="compositionally biased region" description="Acidic residues" evidence="2">
    <location>
        <begin position="540"/>
        <end position="564"/>
    </location>
</feature>
<feature type="compositionally biased region" description="Polar residues" evidence="2">
    <location>
        <begin position="476"/>
        <end position="485"/>
    </location>
</feature>
<feature type="region of interest" description="Disordered" evidence="2">
    <location>
        <begin position="536"/>
        <end position="819"/>
    </location>
</feature>
<feature type="compositionally biased region" description="Basic and acidic residues" evidence="2">
    <location>
        <begin position="22"/>
        <end position="69"/>
    </location>
</feature>
<accession>A0ABM1AAJ3</accession>
<feature type="transmembrane region" description="Helical" evidence="3">
    <location>
        <begin position="1098"/>
        <end position="1120"/>
    </location>
</feature>
<keyword evidence="3" id="KW-1133">Transmembrane helix</keyword>
<evidence type="ECO:0000313" key="5">
    <source>
        <dbReference type="RefSeq" id="XP_012944007.1"/>
    </source>
</evidence>
<feature type="region of interest" description="Disordered" evidence="2">
    <location>
        <begin position="420"/>
        <end position="510"/>
    </location>
</feature>
<dbReference type="RefSeq" id="XP_012944007.1">
    <property type="nucleotide sequence ID" value="XM_013088553.2"/>
</dbReference>
<dbReference type="InterPro" id="IPR006201">
    <property type="entry name" value="Neur_channel"/>
</dbReference>
<dbReference type="PANTHER" id="PTHR18945">
    <property type="entry name" value="NEUROTRANSMITTER GATED ION CHANNEL"/>
    <property type="match status" value="1"/>
</dbReference>
<evidence type="ECO:0000256" key="3">
    <source>
        <dbReference type="SAM" id="Phobius"/>
    </source>
</evidence>
<feature type="compositionally biased region" description="Polar residues" evidence="2">
    <location>
        <begin position="88"/>
        <end position="97"/>
    </location>
</feature>
<feature type="transmembrane region" description="Helical" evidence="3">
    <location>
        <begin position="1197"/>
        <end position="1219"/>
    </location>
</feature>
<evidence type="ECO:0000256" key="1">
    <source>
        <dbReference type="ARBA" id="ARBA00004141"/>
    </source>
</evidence>
<feature type="transmembrane region" description="Helical" evidence="3">
    <location>
        <begin position="1152"/>
        <end position="1171"/>
    </location>
</feature>
<sequence length="1264" mass="142248">MSSTRKETSVGESDANTLSQVESRESIESTSMDEVRKSSHAERSFGEEVRDSSTSEKSFSRPGEERISTERIPSGESRTSTEEERLAVTQTKLSMTNDGRRAVDGHRKRSSKRHKKMSTEERNEELDQENRRFSSRQGSTFLLNDGEEFVEENRQKPPEMDVTPTVTGEVREVKHTRKPRAEDRASMLRETDFQSKNQKSPGKDHADYTSDEKQRVFVDKSQRSLSEEVLESNKPEDWRTSTYVDQQLSRNELKLSHADDNRKSIQFKSVSFNLDDGDRVVPPAPPVSRRTSTDAVMSSPGIVLPQNSLADMDPISEEISFFRRPDRSMIINHDGRSRIESICGFRRQPETRVRTNCSSQTLEIQNAKILTWEEAQEIMAGQMQDLLKSPRTVILGEQGTMTCQTSLSATPVSILKKAPETRSFRCRSPSPLLQRPNKPRHSISPGRKPVLERRPLVNSGNIEVSNLPDNVPGIFSSDTSMSNANPGDPTKTKEPDYEGSNVEASEKSPLGNKINLQSEGVTEGEELQDPYWEYFGDGEGYPEGDGEGYPEGDGEGYPEGDEDYYYYYPQDDSEEWANHYLEDPTAQGGMDSGQEGVFDLPVQNEIESLNPGQMDVVQPDTTPPSPAKVLLDDPEDSGVVRSSLSDPPKQASPELGSIDGGWRRSLDQTTPSVREFDVDPKPVASTQDQNIPRISIDGSSLKIEPTTAVERRSAVPSQVSLSTTKQTSSRNLPRESSVKDANLPALLEVPQEDREKPRIVIDRSRTNMSSTTKMDSQPVLPTVQSRSVSRKVSGASLSPSVKSPHASPRPSIHIPKRPRPVRNVLSVATPQNIQEAVDKSAPLNDIRDLLVSIREYLTSNGDEKSKQSREMNETANTILKELKRSREKKTDDGNAGNDPKTSDLVISYEDTQTVEVKVVFLRVADIDTISQQFEADVHIQARWQEKQFKGMTEKELDVVEFSQCWDPQLKILNILGGLDSEKATMILRYEPDYAYPVLTYMWQVKGLFREHLELEHFPLDVQELSIVLSSGRSVKDIELVQDFFHVSSLSPRALQDSQDWLPYYHVTFLRDVTTSESIGTTKHPVLVASCRARRRLGFYLWNVVIIVFLILGLSLTILAIDPTGNDRLGVTMTLFLTAVAFKLVVKTTLPPVSYLTYLDLYVVFTLIYLALQAAENAIMTHLAKFRDRDSVLFYDEVAQSVLIGLLMLFHAAFIVYIQLTAMARRREMAQKDYEHKMAQLRIRKSLQQKKTPQVSEEPPALPEE</sequence>
<dbReference type="Gene3D" id="1.20.58.390">
    <property type="entry name" value="Neurotransmitter-gated ion-channel transmembrane domain"/>
    <property type="match status" value="1"/>
</dbReference>
<keyword evidence="3" id="KW-0812">Transmembrane</keyword>
<proteinExistence type="predicted"/>
<dbReference type="GeneID" id="106013283"/>
<dbReference type="Proteomes" id="UP000694888">
    <property type="component" value="Unplaced"/>
</dbReference>
<dbReference type="Gene3D" id="2.70.170.10">
    <property type="entry name" value="Neurotransmitter-gated ion-channel ligand-binding domain"/>
    <property type="match status" value="1"/>
</dbReference>
<evidence type="ECO:0000313" key="4">
    <source>
        <dbReference type="Proteomes" id="UP000694888"/>
    </source>
</evidence>
<dbReference type="InterPro" id="IPR036734">
    <property type="entry name" value="Neur_chan_lig-bd_sf"/>
</dbReference>
<feature type="compositionally biased region" description="Basic and acidic residues" evidence="2">
    <location>
        <begin position="751"/>
        <end position="765"/>
    </location>
</feature>
<feature type="region of interest" description="Disordered" evidence="2">
    <location>
        <begin position="1244"/>
        <end position="1264"/>
    </location>
</feature>
<dbReference type="InterPro" id="IPR038050">
    <property type="entry name" value="Neuro_actylchol_rec"/>
</dbReference>